<gene>
    <name evidence="2" type="primary">macB_2</name>
    <name evidence="2" type="ORF">NCTC13032_02304</name>
</gene>
<evidence type="ECO:0000313" key="3">
    <source>
        <dbReference type="Proteomes" id="UP000310719"/>
    </source>
</evidence>
<dbReference type="EMBL" id="LR590464">
    <property type="protein sequence ID" value="VTP65989.1"/>
    <property type="molecule type" value="Genomic_DNA"/>
</dbReference>
<keyword evidence="2" id="KW-0067">ATP-binding</keyword>
<proteinExistence type="predicted"/>
<dbReference type="AlphaFoldDB" id="A0A4U9HTX9"/>
<dbReference type="Pfam" id="PF12704">
    <property type="entry name" value="MacB_PCD"/>
    <property type="match status" value="1"/>
</dbReference>
<dbReference type="EC" id="3.6.3.-" evidence="2"/>
<feature type="domain" description="MacB-like periplasmic core" evidence="1">
    <location>
        <begin position="1"/>
        <end position="38"/>
    </location>
</feature>
<keyword evidence="2" id="KW-0378">Hydrolase</keyword>
<dbReference type="InterPro" id="IPR025857">
    <property type="entry name" value="MacB_PCD"/>
</dbReference>
<name>A0A4U9HTX9_9ENTR</name>
<sequence length="47" mass="5153">MLGIIIGIASVVSIVVVGDAAKQLVLSDIRSIGTNTIRYLSRQRLWR</sequence>
<reference evidence="2 3" key="1">
    <citation type="submission" date="2019-05" db="EMBL/GenBank/DDBJ databases">
        <authorList>
            <consortium name="Pathogen Informatics"/>
        </authorList>
    </citation>
    <scope>NUCLEOTIDE SEQUENCE [LARGE SCALE GENOMIC DNA]</scope>
    <source>
        <strain evidence="2 3">NCTC13032</strain>
    </source>
</reference>
<evidence type="ECO:0000313" key="2">
    <source>
        <dbReference type="EMBL" id="VTP65989.1"/>
    </source>
</evidence>
<dbReference type="GO" id="GO:0016787">
    <property type="term" value="F:hydrolase activity"/>
    <property type="evidence" value="ECO:0007669"/>
    <property type="project" value="UniProtKB-KW"/>
</dbReference>
<dbReference type="GO" id="GO:0005524">
    <property type="term" value="F:ATP binding"/>
    <property type="evidence" value="ECO:0007669"/>
    <property type="project" value="UniProtKB-KW"/>
</dbReference>
<dbReference type="Proteomes" id="UP000310719">
    <property type="component" value="Chromosome"/>
</dbReference>
<protein>
    <submittedName>
        <fullName evidence="2">Macrolide export ATP-binding/permease protein MacB</fullName>
        <ecNumber evidence="2">3.6.3.-</ecNumber>
    </submittedName>
</protein>
<evidence type="ECO:0000259" key="1">
    <source>
        <dbReference type="Pfam" id="PF12704"/>
    </source>
</evidence>
<keyword evidence="2" id="KW-0547">Nucleotide-binding</keyword>
<accession>A0A4U9HTX9</accession>
<organism evidence="2 3">
    <name type="scientific">Leclercia adecarboxylata</name>
    <dbReference type="NCBI Taxonomy" id="83655"/>
    <lineage>
        <taxon>Bacteria</taxon>
        <taxon>Pseudomonadati</taxon>
        <taxon>Pseudomonadota</taxon>
        <taxon>Gammaproteobacteria</taxon>
        <taxon>Enterobacterales</taxon>
        <taxon>Enterobacteriaceae</taxon>
        <taxon>Leclercia</taxon>
    </lineage>
</organism>